<evidence type="ECO:0000313" key="3">
    <source>
        <dbReference type="EMBL" id="EEX51292.1"/>
    </source>
</evidence>
<accession>C9PM72</accession>
<feature type="transmembrane region" description="Helical" evidence="1">
    <location>
        <begin position="52"/>
        <end position="72"/>
    </location>
</feature>
<feature type="transmembrane region" description="Helical" evidence="1">
    <location>
        <begin position="114"/>
        <end position="133"/>
    </location>
</feature>
<dbReference type="Proteomes" id="UP000005519">
    <property type="component" value="Unassembled WGS sequence"/>
</dbReference>
<feature type="transmembrane region" description="Helical" evidence="1">
    <location>
        <begin position="16"/>
        <end position="40"/>
    </location>
</feature>
<feature type="transmembrane region" description="Helical" evidence="1">
    <location>
        <begin position="260"/>
        <end position="278"/>
    </location>
</feature>
<feature type="transmembrane region" description="Helical" evidence="1">
    <location>
        <begin position="84"/>
        <end position="107"/>
    </location>
</feature>
<keyword evidence="4" id="KW-1185">Reference proteome</keyword>
<feature type="transmembrane region" description="Helical" evidence="1">
    <location>
        <begin position="145"/>
        <end position="173"/>
    </location>
</feature>
<keyword evidence="1" id="KW-0472">Membrane</keyword>
<proteinExistence type="predicted"/>
<reference evidence="3 4" key="1">
    <citation type="submission" date="2009-10" db="EMBL/GenBank/DDBJ databases">
        <authorList>
            <person name="Muzny D."/>
            <person name="Qin X."/>
            <person name="Deng J."/>
            <person name="Jiang H."/>
            <person name="Liu Y."/>
            <person name="Qu J."/>
            <person name="Song X.-Z."/>
            <person name="Zhang L."/>
            <person name="Thornton R."/>
            <person name="Coyle M."/>
            <person name="Francisco L."/>
            <person name="Jackson L."/>
            <person name="Javaid M."/>
            <person name="Korchina V."/>
            <person name="Kovar C."/>
            <person name="Mata R."/>
            <person name="Mathew T."/>
            <person name="Ngo R."/>
            <person name="Nguyen L."/>
            <person name="Nguyen N."/>
            <person name="Okwuonu G."/>
            <person name="Ongeri F."/>
            <person name="Pham C."/>
            <person name="Simmons D."/>
            <person name="Wilczek-Boney K."/>
            <person name="Hale W."/>
            <person name="Jakkamsetti A."/>
            <person name="Pham P."/>
            <person name="Ruth R."/>
            <person name="San Lucas F."/>
            <person name="Warren J."/>
            <person name="Zhang J."/>
            <person name="Zhao Z."/>
            <person name="Zhou C."/>
            <person name="Zhu D."/>
            <person name="Lee S."/>
            <person name="Bess C."/>
            <person name="Blankenburg K."/>
            <person name="Forbes L."/>
            <person name="Fu Q."/>
            <person name="Gubbala S."/>
            <person name="Hirani K."/>
            <person name="Jayaseelan J.C."/>
            <person name="Lara F."/>
            <person name="Munidasa M."/>
            <person name="Palculict T."/>
            <person name="Patil S."/>
            <person name="Pu L.-L."/>
            <person name="Saada N."/>
            <person name="Tang L."/>
            <person name="Weissenberger G."/>
            <person name="Zhu Y."/>
            <person name="Hemphill L."/>
            <person name="Shang Y."/>
            <person name="Youmans B."/>
            <person name="Ayvaz T."/>
            <person name="Ross M."/>
            <person name="Santibanez J."/>
            <person name="Aqrawi P."/>
            <person name="Gross S."/>
            <person name="Joshi V."/>
            <person name="Fowler G."/>
            <person name="Nazareth L."/>
            <person name="Reid J."/>
            <person name="Worley K."/>
            <person name="Petrosino J."/>
            <person name="Highlander S."/>
            <person name="Gibbs R."/>
        </authorList>
    </citation>
    <scope>NUCLEOTIDE SEQUENCE [LARGE SCALE GENOMIC DNA]</scope>
    <source>
        <strain evidence="3 4">ATCC 43325</strain>
    </source>
</reference>
<evidence type="ECO:0000313" key="4">
    <source>
        <dbReference type="Proteomes" id="UP000005519"/>
    </source>
</evidence>
<dbReference type="PANTHER" id="PTHR38034">
    <property type="entry name" value="INNER MEMBRANE PROTEIN YPJD"/>
    <property type="match status" value="1"/>
</dbReference>
<evidence type="ECO:0000259" key="2">
    <source>
        <dbReference type="Pfam" id="PF01578"/>
    </source>
</evidence>
<evidence type="ECO:0000256" key="1">
    <source>
        <dbReference type="SAM" id="Phobius"/>
    </source>
</evidence>
<feature type="transmembrane region" description="Helical" evidence="1">
    <location>
        <begin position="199"/>
        <end position="221"/>
    </location>
</feature>
<dbReference type="GO" id="GO:0017004">
    <property type="term" value="P:cytochrome complex assembly"/>
    <property type="evidence" value="ECO:0007669"/>
    <property type="project" value="InterPro"/>
</dbReference>
<dbReference type="InterPro" id="IPR002541">
    <property type="entry name" value="Cyt_c_assembly"/>
</dbReference>
<protein>
    <submittedName>
        <fullName evidence="3">Cytochrome c assembly protein</fullName>
    </submittedName>
</protein>
<dbReference type="Pfam" id="PF01578">
    <property type="entry name" value="Cytochrom_C_asm"/>
    <property type="match status" value="1"/>
</dbReference>
<organism evidence="3 4">
    <name type="scientific">Pasteurella dagmatis ATCC 43325</name>
    <dbReference type="NCBI Taxonomy" id="667128"/>
    <lineage>
        <taxon>Bacteria</taxon>
        <taxon>Pseudomonadati</taxon>
        <taxon>Pseudomonadota</taxon>
        <taxon>Gammaproteobacteria</taxon>
        <taxon>Pasteurellales</taxon>
        <taxon>Pasteurellaceae</taxon>
        <taxon>Pasteurella</taxon>
    </lineage>
</organism>
<name>C9PM72_9PAST</name>
<dbReference type="HOGENOM" id="CLU_049710_1_2_6"/>
<keyword evidence="1" id="KW-1133">Transmembrane helix</keyword>
<sequence length="284" mass="32615">MIERKLEWIDYKYEDIGMWLVIFSVFFYLSSLLLITPMLLKTQSGEQVQKPNQALFFSTSFLAIILHCFSLTDLFTQLISGQNFTVTAIGSLISLIIAFLSTSAMLLRIKTLWFLLPIIYSFAIMNVILATLLPSHFLYHLSKNIALFIHVGLSLFTYSVCFIAALYSIQIFWIDRSLKNKKLPFSPIIPPLMLVERHFFRLMLTGELLLTIVLISGSFHLAKDFAPQDIQKAVFSFLAWCVFGIALIGHWKLYWRGKRIVIYAILGTTLLTIAYFGSRLMLEI</sequence>
<feature type="domain" description="Cytochrome c assembly protein" evidence="2">
    <location>
        <begin position="61"/>
        <end position="283"/>
    </location>
</feature>
<gene>
    <name evidence="3" type="ORF">HMPREF0621_0096</name>
</gene>
<dbReference type="STRING" id="667128.HMPREF0621_0096"/>
<keyword evidence="1" id="KW-0812">Transmembrane</keyword>
<comment type="caution">
    <text evidence="3">The sequence shown here is derived from an EMBL/GenBank/DDBJ whole genome shotgun (WGS) entry which is preliminary data.</text>
</comment>
<dbReference type="EMBL" id="ACZR01000001">
    <property type="protein sequence ID" value="EEX51292.1"/>
    <property type="molecule type" value="Genomic_DNA"/>
</dbReference>
<dbReference type="PANTHER" id="PTHR38034:SF1">
    <property type="entry name" value="INNER MEMBRANE PROTEIN YPJD"/>
    <property type="match status" value="1"/>
</dbReference>
<dbReference type="AlphaFoldDB" id="C9PM72"/>
<dbReference type="InterPro" id="IPR052372">
    <property type="entry name" value="YpjD/HemX"/>
</dbReference>
<dbReference type="GO" id="GO:0020037">
    <property type="term" value="F:heme binding"/>
    <property type="evidence" value="ECO:0007669"/>
    <property type="project" value="InterPro"/>
</dbReference>
<feature type="transmembrane region" description="Helical" evidence="1">
    <location>
        <begin position="233"/>
        <end position="253"/>
    </location>
</feature>
<dbReference type="GO" id="GO:0005886">
    <property type="term" value="C:plasma membrane"/>
    <property type="evidence" value="ECO:0007669"/>
    <property type="project" value="TreeGrafter"/>
</dbReference>